<comment type="subcellular location">
    <subcellularLocation>
        <location evidence="1">Nucleus</location>
    </subcellularLocation>
</comment>
<dbReference type="InterPro" id="IPR004082">
    <property type="entry name" value="OBERON"/>
</dbReference>
<evidence type="ECO:0000259" key="9">
    <source>
        <dbReference type="Pfam" id="PF07227"/>
    </source>
</evidence>
<dbReference type="GO" id="GO:0008270">
    <property type="term" value="F:zinc ion binding"/>
    <property type="evidence" value="ECO:0007669"/>
    <property type="project" value="UniProtKB-KW"/>
</dbReference>
<evidence type="ECO:0000256" key="2">
    <source>
        <dbReference type="ARBA" id="ARBA00022723"/>
    </source>
</evidence>
<evidence type="ECO:0000256" key="6">
    <source>
        <dbReference type="ARBA" id="ARBA00023242"/>
    </source>
</evidence>
<keyword evidence="6" id="KW-0539">Nucleus</keyword>
<dbReference type="CDD" id="cd15612">
    <property type="entry name" value="PHD_OBE1_like"/>
    <property type="match status" value="1"/>
</dbReference>
<feature type="domain" description="Oberon coiled-coil region" evidence="10">
    <location>
        <begin position="1084"/>
        <end position="1201"/>
    </location>
</feature>
<dbReference type="InterPro" id="IPR032881">
    <property type="entry name" value="Oberon-like_PHD"/>
</dbReference>
<evidence type="ECO:0000313" key="12">
    <source>
        <dbReference type="Proteomes" id="UP000242715"/>
    </source>
</evidence>
<dbReference type="Pfam" id="PF16312">
    <property type="entry name" value="Oberon_cc"/>
    <property type="match status" value="1"/>
</dbReference>
<dbReference type="OrthoDB" id="784473at2759"/>
<dbReference type="AlphaFoldDB" id="A0A2Z6MEU7"/>
<feature type="compositionally biased region" description="Polar residues" evidence="8">
    <location>
        <begin position="642"/>
        <end position="656"/>
    </location>
</feature>
<dbReference type="GO" id="GO:0010492">
    <property type="term" value="P:maintenance of shoot apical meristem identity"/>
    <property type="evidence" value="ECO:0007669"/>
    <property type="project" value="TreeGrafter"/>
</dbReference>
<sequence length="1213" mass="136201">MKRLRSTEDLHSYGEKNGADKNSNLSVKDSNSNSNPNLNRSFSSTGQRSFYYKQENVRKNLISSSSSSSRFDRDRDRDRTVEEDREGSRIVRKRSEHDFDGFDRRKGFDRYSRDGGGYSGGGDRDRDRDRNSIHRSESFCGGSRREFPKGFRSERDRSRREGSVSSWRRGLKDFDESSRGGNSRVEERIVRSPKGFSRDVKSPSWSKDSESEQSKKRSSESPRVFREATKSISKSPSWSKDSEKSEQSKSVSVEVKKSDELLQQVQSGSGSEMEEGELVPEPVAKTEAEAAYKDAAAGTESLQGSKDEQMHKKNEFGSSDADVVMEEKQMLSGEKEAKPMEDVDSEVKDAGKEIHELSKNQDKSTKEIAVTKAEIRTVNNDVKKDVCLNGDNTRHKEEETEKGENTEKALLNEEEHEVDKGVGGDKLDGNDEGSTENAVGDELKEEAMMESVTTNVKDKGKSISVAPDVAHASEDGLWIDRGSKDLTTCSSDVMEGPSTRGFELFSRSPVRKVEKSDSSVLKKENDDSLAMGQLDLTLSLPNVLLPIGAQETASQAPGSPSQALSVQSLSNTFCTNSDGFTASMSFSGSQSLYHNPSCSLTKNSIDYEQSVGKSVGSRPLFQGFDWQALSQAEPKQKEVPSGQRTSMNGNGSLYQPQASWGVLDTQALKSQHSRPLEGSSKMGNGFERQLSFHKQLSGQSRQHDDVRSPTQSVGSHDNGSNYSFEKKKEVRERSSSSLHRSTSQKGQDHFLMGGLDFVKTIVARIVSEPVQAMSRKFHEMNGQYITRMKEGIRELMVNADNQGEILAFQNILQNKSDITYDVLVKCHQAQLEILVALKTGVVNYLHLDDNISSSDLAQVFLNLKCRNLSCRSQLHVDECDCKLCVQKNGFCRECMCLVCSKFDNASSTCSWVGCDVCLHWCHTDCGLRESYIRNGLSTTGTTEMQFHCIACDHPSEMFGFVKEVFQNFAKDWSHESLCKELEYVKRIFSASKDIRGRQLHEIADKMLPSLAIKSNIPEVLRHIMSFFSDCDSSKLPITTTFSGKEQVKENNLVAGPSQEAAWLKSIYSEKPALLERPASILPRFDQNDKRTLVQELQMSSIQKDFCFDELESIIKIKHAEAKMFQSRADDARREAEGLKRIALAKNEKIEEEYANRIAKLRFAETDDLRKQKFEELQAIERAHHEYLNMKMRMESDIKDLLSKMEATKMNLAM</sequence>
<dbReference type="PANTHER" id="PTHR21736:SF20">
    <property type="entry name" value="PROTEIN OBERON 4"/>
    <property type="match status" value="1"/>
</dbReference>
<feature type="compositionally biased region" description="Basic and acidic residues" evidence="8">
    <location>
        <begin position="122"/>
        <end position="162"/>
    </location>
</feature>
<dbReference type="GO" id="GO:0010078">
    <property type="term" value="P:maintenance of root meristem identity"/>
    <property type="evidence" value="ECO:0007669"/>
    <property type="project" value="TreeGrafter"/>
</dbReference>
<feature type="compositionally biased region" description="Polar residues" evidence="8">
    <location>
        <begin position="708"/>
        <end position="722"/>
    </location>
</feature>
<evidence type="ECO:0000256" key="8">
    <source>
        <dbReference type="SAM" id="MobiDB-lite"/>
    </source>
</evidence>
<feature type="compositionally biased region" description="Basic and acidic residues" evidence="8">
    <location>
        <begin position="170"/>
        <end position="229"/>
    </location>
</feature>
<protein>
    <submittedName>
        <fullName evidence="11">Uncharacterized protein</fullName>
    </submittedName>
</protein>
<dbReference type="GO" id="GO:0010468">
    <property type="term" value="P:regulation of gene expression"/>
    <property type="evidence" value="ECO:0007669"/>
    <property type="project" value="TreeGrafter"/>
</dbReference>
<evidence type="ECO:0000256" key="5">
    <source>
        <dbReference type="ARBA" id="ARBA00023054"/>
    </source>
</evidence>
<feature type="compositionally biased region" description="Basic and acidic residues" evidence="8">
    <location>
        <begin position="1"/>
        <end position="19"/>
    </location>
</feature>
<dbReference type="Pfam" id="PF07227">
    <property type="entry name" value="PHD_Oberon"/>
    <property type="match status" value="1"/>
</dbReference>
<accession>A0A2Z6MEU7</accession>
<dbReference type="InterPro" id="IPR047578">
    <property type="entry name" value="OBE1-like_PHD"/>
</dbReference>
<keyword evidence="3" id="KW-0863">Zinc-finger</keyword>
<keyword evidence="12" id="KW-1185">Reference proteome</keyword>
<feature type="compositionally biased region" description="Low complexity" evidence="8">
    <location>
        <begin position="230"/>
        <end position="239"/>
    </location>
</feature>
<proteinExistence type="predicted"/>
<dbReference type="EMBL" id="DF973375">
    <property type="protein sequence ID" value="GAU28573.1"/>
    <property type="molecule type" value="Genomic_DNA"/>
</dbReference>
<feature type="compositionally biased region" description="Low complexity" evidence="8">
    <location>
        <begin position="30"/>
        <end position="44"/>
    </location>
</feature>
<evidence type="ECO:0000256" key="1">
    <source>
        <dbReference type="ARBA" id="ARBA00004123"/>
    </source>
</evidence>
<dbReference type="PRINTS" id="PR01544">
    <property type="entry name" value="ARATH130DUF"/>
</dbReference>
<dbReference type="GO" id="GO:0005634">
    <property type="term" value="C:nucleus"/>
    <property type="evidence" value="ECO:0007669"/>
    <property type="project" value="UniProtKB-SubCell"/>
</dbReference>
<evidence type="ECO:0000256" key="3">
    <source>
        <dbReference type="ARBA" id="ARBA00022771"/>
    </source>
</evidence>
<feature type="region of interest" description="Disordered" evidence="8">
    <location>
        <begin position="1"/>
        <end position="348"/>
    </location>
</feature>
<feature type="compositionally biased region" description="Basic and acidic residues" evidence="8">
    <location>
        <begin position="70"/>
        <end position="113"/>
    </location>
</feature>
<dbReference type="GO" id="GO:0010071">
    <property type="term" value="P:root meristem specification"/>
    <property type="evidence" value="ECO:0007669"/>
    <property type="project" value="TreeGrafter"/>
</dbReference>
<feature type="compositionally biased region" description="Basic and acidic residues" evidence="8">
    <location>
        <begin position="724"/>
        <end position="734"/>
    </location>
</feature>
<feature type="compositionally biased region" description="Basic and acidic residues" evidence="8">
    <location>
        <begin position="385"/>
        <end position="429"/>
    </location>
</feature>
<name>A0A2Z6MEU7_TRISU</name>
<dbReference type="PANTHER" id="PTHR21736">
    <property type="entry name" value="VERNALIZATION-INSENSITIVE PROTEIN 3"/>
    <property type="match status" value="1"/>
</dbReference>
<feature type="compositionally biased region" description="Polar residues" evidence="8">
    <location>
        <begin position="20"/>
        <end position="29"/>
    </location>
</feature>
<keyword evidence="2" id="KW-0479">Metal-binding</keyword>
<evidence type="ECO:0000259" key="10">
    <source>
        <dbReference type="Pfam" id="PF16312"/>
    </source>
</evidence>
<evidence type="ECO:0000256" key="4">
    <source>
        <dbReference type="ARBA" id="ARBA00022833"/>
    </source>
</evidence>
<dbReference type="Proteomes" id="UP000242715">
    <property type="component" value="Unassembled WGS sequence"/>
</dbReference>
<keyword evidence="5 7" id="KW-0175">Coiled coil</keyword>
<feature type="region of interest" description="Disordered" evidence="8">
    <location>
        <begin position="385"/>
        <end position="446"/>
    </location>
</feature>
<feature type="compositionally biased region" description="Basic and acidic residues" evidence="8">
    <location>
        <begin position="325"/>
        <end position="348"/>
    </location>
</feature>
<reference evidence="12" key="1">
    <citation type="journal article" date="2017" name="Front. Plant Sci.">
        <title>Climate Clever Clovers: New Paradigm to Reduce the Environmental Footprint of Ruminants by Breeding Low Methanogenic Forages Utilizing Haplotype Variation.</title>
        <authorList>
            <person name="Kaur P."/>
            <person name="Appels R."/>
            <person name="Bayer P.E."/>
            <person name="Keeble-Gagnere G."/>
            <person name="Wang J."/>
            <person name="Hirakawa H."/>
            <person name="Shirasawa K."/>
            <person name="Vercoe P."/>
            <person name="Stefanova K."/>
            <person name="Durmic Z."/>
            <person name="Nichols P."/>
            <person name="Revell C."/>
            <person name="Isobe S.N."/>
            <person name="Edwards D."/>
            <person name="Erskine W."/>
        </authorList>
    </citation>
    <scope>NUCLEOTIDE SEQUENCE [LARGE SCALE GENOMIC DNA]</scope>
    <source>
        <strain evidence="12">cv. Daliak</strain>
    </source>
</reference>
<feature type="region of interest" description="Disordered" evidence="8">
    <location>
        <begin position="631"/>
        <end position="656"/>
    </location>
</feature>
<feature type="region of interest" description="Disordered" evidence="8">
    <location>
        <begin position="694"/>
        <end position="747"/>
    </location>
</feature>
<gene>
    <name evidence="11" type="ORF">TSUD_269130</name>
</gene>
<feature type="compositionally biased region" description="Basic and acidic residues" evidence="8">
    <location>
        <begin position="305"/>
        <end position="315"/>
    </location>
</feature>
<evidence type="ECO:0000256" key="7">
    <source>
        <dbReference type="SAM" id="Coils"/>
    </source>
</evidence>
<evidence type="ECO:0000313" key="11">
    <source>
        <dbReference type="EMBL" id="GAU28573.1"/>
    </source>
</evidence>
<organism evidence="11 12">
    <name type="scientific">Trifolium subterraneum</name>
    <name type="common">Subterranean clover</name>
    <dbReference type="NCBI Taxonomy" id="3900"/>
    <lineage>
        <taxon>Eukaryota</taxon>
        <taxon>Viridiplantae</taxon>
        <taxon>Streptophyta</taxon>
        <taxon>Embryophyta</taxon>
        <taxon>Tracheophyta</taxon>
        <taxon>Spermatophyta</taxon>
        <taxon>Magnoliopsida</taxon>
        <taxon>eudicotyledons</taxon>
        <taxon>Gunneridae</taxon>
        <taxon>Pentapetalae</taxon>
        <taxon>rosids</taxon>
        <taxon>fabids</taxon>
        <taxon>Fabales</taxon>
        <taxon>Fabaceae</taxon>
        <taxon>Papilionoideae</taxon>
        <taxon>50 kb inversion clade</taxon>
        <taxon>NPAAA clade</taxon>
        <taxon>Hologalegina</taxon>
        <taxon>IRL clade</taxon>
        <taxon>Trifolieae</taxon>
        <taxon>Trifolium</taxon>
    </lineage>
</organism>
<dbReference type="InterPro" id="IPR032535">
    <property type="entry name" value="Oberon_CC"/>
</dbReference>
<feature type="coiled-coil region" evidence="7">
    <location>
        <begin position="1121"/>
        <end position="1152"/>
    </location>
</feature>
<feature type="domain" description="Oberon-like PHD finger" evidence="9">
    <location>
        <begin position="865"/>
        <end position="985"/>
    </location>
</feature>
<keyword evidence="4" id="KW-0862">Zinc</keyword>